<dbReference type="EMBL" id="GETE01000767">
    <property type="protein sequence ID" value="JAT78937.1"/>
    <property type="molecule type" value="Transcribed_RNA"/>
</dbReference>
<dbReference type="PANTHER" id="PTHR16156">
    <property type="entry name" value="AFTIPHILIN A-RELATED"/>
    <property type="match status" value="1"/>
</dbReference>
<dbReference type="GO" id="GO:0032588">
    <property type="term" value="C:trans-Golgi network membrane"/>
    <property type="evidence" value="ECO:0007669"/>
    <property type="project" value="InterPro"/>
</dbReference>
<dbReference type="PANTHER" id="PTHR16156:SF10">
    <property type="entry name" value="AFTIPHILIN-RELATED"/>
    <property type="match status" value="1"/>
</dbReference>
<dbReference type="InterPro" id="IPR029205">
    <property type="entry name" value="Clathrin-bd"/>
</dbReference>
<organism evidence="3">
    <name type="scientific">Ornithodoros brasiliensis</name>
    <name type="common">Mouro tick</name>
    <dbReference type="NCBI Taxonomy" id="888526"/>
    <lineage>
        <taxon>Eukaryota</taxon>
        <taxon>Metazoa</taxon>
        <taxon>Ecdysozoa</taxon>
        <taxon>Arthropoda</taxon>
        <taxon>Chelicerata</taxon>
        <taxon>Arachnida</taxon>
        <taxon>Acari</taxon>
        <taxon>Parasitiformes</taxon>
        <taxon>Ixodida</taxon>
        <taxon>Ixodoidea</taxon>
        <taxon>Argasidae</taxon>
        <taxon>Ornithodorinae</taxon>
        <taxon>Ornithodoros</taxon>
    </lineage>
</organism>
<feature type="domain" description="Aftiphilin clathrin-binding box" evidence="2">
    <location>
        <begin position="38"/>
        <end position="95"/>
    </location>
</feature>
<reference evidence="3" key="1">
    <citation type="submission" date="2016-07" db="EMBL/GenBank/DDBJ databases">
        <title>Salivary Glands transcriptome analysis on engorged females of Ornithodoros brasiliensis (Acari:Argasidae).</title>
        <authorList>
            <person name="Simons S.M."/>
            <person name="Carvalho E."/>
            <person name="Junqueira-de-Azevedo I."/>
            <person name="Ho P.L."/>
            <person name="Giovanni D."/>
            <person name="Mendonca R."/>
            <person name="Onofrio V."/>
            <person name="Landulfo G."/>
            <person name="Ramirez D."/>
            <person name="Barros-Battesti D."/>
        </authorList>
    </citation>
    <scope>NUCLEOTIDE SEQUENCE</scope>
    <source>
        <strain evidence="3">Female</strain>
        <tissue evidence="3">Salivary gland</tissue>
    </source>
</reference>
<dbReference type="Pfam" id="PF15045">
    <property type="entry name" value="Clathrin_bdg"/>
    <property type="match status" value="1"/>
</dbReference>
<dbReference type="GO" id="GO:0030276">
    <property type="term" value="F:clathrin binding"/>
    <property type="evidence" value="ECO:0007669"/>
    <property type="project" value="InterPro"/>
</dbReference>
<feature type="compositionally biased region" description="Low complexity" evidence="1">
    <location>
        <begin position="113"/>
        <end position="124"/>
    </location>
</feature>
<sequence>TSTETLVSSAFPAVVLVAEEHSSAGTDIRLLEEHEAHKRLWKDLQDLDQAASLRHQWGTSISCQYLLRSLNIDSRNIESIPPAQFDWRSSGLENPLEQLSSSSLLDLEFLSSLSPSTSAPPRTSSLEEEFLGDAPEAVNSPKLPPQLQELLACKAP</sequence>
<evidence type="ECO:0000259" key="2">
    <source>
        <dbReference type="Pfam" id="PF15045"/>
    </source>
</evidence>
<evidence type="ECO:0000313" key="3">
    <source>
        <dbReference type="EMBL" id="JAT78937.1"/>
    </source>
</evidence>
<dbReference type="AlphaFoldDB" id="A0A1D2AIC4"/>
<feature type="region of interest" description="Disordered" evidence="1">
    <location>
        <begin position="113"/>
        <end position="143"/>
    </location>
</feature>
<accession>A0A1D2AIC4</accession>
<feature type="non-terminal residue" evidence="3">
    <location>
        <position position="156"/>
    </location>
</feature>
<name>A0A1D2AIC4_ORNBR</name>
<dbReference type="GO" id="GO:0030121">
    <property type="term" value="C:AP-1 adaptor complex"/>
    <property type="evidence" value="ECO:0007669"/>
    <property type="project" value="TreeGrafter"/>
</dbReference>
<proteinExistence type="predicted"/>
<feature type="non-terminal residue" evidence="3">
    <location>
        <position position="1"/>
    </location>
</feature>
<evidence type="ECO:0000256" key="1">
    <source>
        <dbReference type="SAM" id="MobiDB-lite"/>
    </source>
</evidence>
<protein>
    <submittedName>
        <fullName evidence="3">Aftiphilin isoform x7</fullName>
    </submittedName>
</protein>
<dbReference type="InterPro" id="IPR046359">
    <property type="entry name" value="Aftin-like"/>
</dbReference>